<dbReference type="Gramene" id="Bo6g081770.1">
    <property type="protein sequence ID" value="Bo6g081770.1"/>
    <property type="gene ID" value="Bo6g081770"/>
</dbReference>
<reference evidence="2 3" key="1">
    <citation type="journal article" date="2014" name="Genome Biol.">
        <title>Transcriptome and methylome profiling reveals relics of genome dominance in the mesopolyploid Brassica oleracea.</title>
        <authorList>
            <person name="Parkin I.A."/>
            <person name="Koh C."/>
            <person name="Tang H."/>
            <person name="Robinson S.J."/>
            <person name="Kagale S."/>
            <person name="Clarke W.E."/>
            <person name="Town C.D."/>
            <person name="Nixon J."/>
            <person name="Krishnakumar V."/>
            <person name="Bidwell S.L."/>
            <person name="Denoeud F."/>
            <person name="Belcram H."/>
            <person name="Links M.G."/>
            <person name="Just J."/>
            <person name="Clarke C."/>
            <person name="Bender T."/>
            <person name="Huebert T."/>
            <person name="Mason A.S."/>
            <person name="Pires J.C."/>
            <person name="Barker G."/>
            <person name="Moore J."/>
            <person name="Walley P.G."/>
            <person name="Manoli S."/>
            <person name="Batley J."/>
            <person name="Edwards D."/>
            <person name="Nelson M.N."/>
            <person name="Wang X."/>
            <person name="Paterson A.H."/>
            <person name="King G."/>
            <person name="Bancroft I."/>
            <person name="Chalhoub B."/>
            <person name="Sharpe A.G."/>
        </authorList>
    </citation>
    <scope>NUCLEOTIDE SEQUENCE</scope>
    <source>
        <strain evidence="2 3">cv. TO1000</strain>
    </source>
</reference>
<accession>A0A0D3CW11</accession>
<dbReference type="STRING" id="109376.A0A0D3CW11"/>
<organism evidence="2 3">
    <name type="scientific">Brassica oleracea var. oleracea</name>
    <dbReference type="NCBI Taxonomy" id="109376"/>
    <lineage>
        <taxon>Eukaryota</taxon>
        <taxon>Viridiplantae</taxon>
        <taxon>Streptophyta</taxon>
        <taxon>Embryophyta</taxon>
        <taxon>Tracheophyta</taxon>
        <taxon>Spermatophyta</taxon>
        <taxon>Magnoliopsida</taxon>
        <taxon>eudicotyledons</taxon>
        <taxon>Gunneridae</taxon>
        <taxon>Pentapetalae</taxon>
        <taxon>rosids</taxon>
        <taxon>malvids</taxon>
        <taxon>Brassicales</taxon>
        <taxon>Brassicaceae</taxon>
        <taxon>Brassiceae</taxon>
        <taxon>Brassica</taxon>
    </lineage>
</organism>
<dbReference type="OrthoDB" id="1424894at2759"/>
<dbReference type="PANTHER" id="PTHR14791">
    <property type="entry name" value="BOMB/KIRA PROTEINS"/>
    <property type="match status" value="1"/>
</dbReference>
<dbReference type="eggNOG" id="ENOG502RZ0I">
    <property type="taxonomic scope" value="Eukaryota"/>
</dbReference>
<feature type="compositionally biased region" description="Polar residues" evidence="1">
    <location>
        <begin position="171"/>
        <end position="188"/>
    </location>
</feature>
<keyword evidence="3" id="KW-1185">Reference proteome</keyword>
<proteinExistence type="predicted"/>
<name>A0A0D3CW11_BRAOL</name>
<dbReference type="Proteomes" id="UP000032141">
    <property type="component" value="Chromosome C6"/>
</dbReference>
<dbReference type="EnsemblPlants" id="Bo6g081770.1">
    <property type="protein sequence ID" value="Bo6g081770.1"/>
    <property type="gene ID" value="Bo6g081770"/>
</dbReference>
<dbReference type="HOGENOM" id="CLU_092587_0_0_1"/>
<feature type="compositionally biased region" description="Basic and acidic residues" evidence="1">
    <location>
        <begin position="26"/>
        <end position="36"/>
    </location>
</feature>
<feature type="compositionally biased region" description="Low complexity" evidence="1">
    <location>
        <begin position="151"/>
        <end position="161"/>
    </location>
</feature>
<dbReference type="OMA" id="QRHNSFK"/>
<reference evidence="2" key="2">
    <citation type="submission" date="2015-03" db="UniProtKB">
        <authorList>
            <consortium name="EnsemblPlants"/>
        </authorList>
    </citation>
    <scope>IDENTIFICATION</scope>
</reference>
<evidence type="ECO:0000256" key="1">
    <source>
        <dbReference type="SAM" id="MobiDB-lite"/>
    </source>
</evidence>
<dbReference type="AlphaFoldDB" id="A0A0D3CW11"/>
<sequence>MVSRQEGTLYTRKRDFTIYGEEFHNSFKKSKQEDPSQGKLQRHNSFKKSKQEDPSQGKLQRHNSFKKSKQEDPSQGKLQRTMINERPKSESMRSITFDFELHLHTHLPSNCQKSLEAKGYSRASEDHSSYPKDPVIVGRPKMSLDLELNLSPSYSPSTTTTKIDESRNHNKTVSSSKDKNLTSQSKKTTIGTGLNRSLSWLAFEGGDDDHKEQEMVTKVCMKCHMLVMLCTSSPVCPNCKFMHPHDHSSTKLFKPSNLLRLMC</sequence>
<dbReference type="KEGG" id="boe:106298417"/>
<evidence type="ECO:0000313" key="2">
    <source>
        <dbReference type="EnsemblPlants" id="Bo6g081770.1"/>
    </source>
</evidence>
<evidence type="ECO:0000313" key="3">
    <source>
        <dbReference type="Proteomes" id="UP000032141"/>
    </source>
</evidence>
<dbReference type="InterPro" id="IPR051105">
    <property type="entry name" value="WWC/KIBRA_Hippo_Reg"/>
</dbReference>
<feature type="region of interest" description="Disordered" evidence="1">
    <location>
        <begin position="118"/>
        <end position="137"/>
    </location>
</feature>
<dbReference type="RefSeq" id="XP_013589988.1">
    <property type="nucleotide sequence ID" value="XM_013734534.1"/>
</dbReference>
<dbReference type="PANTHER" id="PTHR14791:SF53">
    <property type="entry name" value="E3 UBIQUITIN-PROTEIN LIGASE"/>
    <property type="match status" value="1"/>
</dbReference>
<protein>
    <submittedName>
        <fullName evidence="2">Uncharacterized protein</fullName>
    </submittedName>
</protein>
<dbReference type="GeneID" id="106298417"/>
<feature type="region of interest" description="Disordered" evidence="1">
    <location>
        <begin position="148"/>
        <end position="188"/>
    </location>
</feature>
<feature type="region of interest" description="Disordered" evidence="1">
    <location>
        <begin position="26"/>
        <end position="91"/>
    </location>
</feature>